<dbReference type="SUPFAM" id="SSF56300">
    <property type="entry name" value="Metallo-dependent phosphatases"/>
    <property type="match status" value="1"/>
</dbReference>
<organism evidence="2 3">
    <name type="scientific">Achlya hypogyna</name>
    <name type="common">Oomycete</name>
    <name type="synonym">Protoachlya hypogyna</name>
    <dbReference type="NCBI Taxonomy" id="1202772"/>
    <lineage>
        <taxon>Eukaryota</taxon>
        <taxon>Sar</taxon>
        <taxon>Stramenopiles</taxon>
        <taxon>Oomycota</taxon>
        <taxon>Saprolegniomycetes</taxon>
        <taxon>Saprolegniales</taxon>
        <taxon>Achlyaceae</taxon>
        <taxon>Achlya</taxon>
    </lineage>
</organism>
<dbReference type="Proteomes" id="UP000243579">
    <property type="component" value="Unassembled WGS sequence"/>
</dbReference>
<evidence type="ECO:0000313" key="3">
    <source>
        <dbReference type="Proteomes" id="UP000243579"/>
    </source>
</evidence>
<accession>A0A1V9Z8T9</accession>
<dbReference type="Pfam" id="PF00149">
    <property type="entry name" value="Metallophos"/>
    <property type="match status" value="1"/>
</dbReference>
<dbReference type="PANTHER" id="PTHR32440:SF0">
    <property type="entry name" value="PHOSPHATASE DCR2-RELATED"/>
    <property type="match status" value="1"/>
</dbReference>
<dbReference type="EMBL" id="JNBR01000364">
    <property type="protein sequence ID" value="OQR94416.1"/>
    <property type="molecule type" value="Genomic_DNA"/>
</dbReference>
<dbReference type="PANTHER" id="PTHR32440">
    <property type="entry name" value="PHOSPHATASE DCR2-RELATED-RELATED"/>
    <property type="match status" value="1"/>
</dbReference>
<comment type="caution">
    <text evidence="2">The sequence shown here is derived from an EMBL/GenBank/DDBJ whole genome shotgun (WGS) entry which is preliminary data.</text>
</comment>
<dbReference type="CDD" id="cd07383">
    <property type="entry name" value="MPP_Dcr2"/>
    <property type="match status" value="1"/>
</dbReference>
<sequence length="357" mass="40095">MWGTAEDLPALVATVVTDVGQAPTLRFRILQITDMHYTGRQHYPCRDPPQKHIERHLPCTESKMTEFIGYLLDTVEPDFVVFTGDQIEAIEVEQSPQQVVQAIQAATSEVVKRNLPWSIVFGNHDEGRTMTRTEMLGHYQDLPFGFVQAGPAEIGGVGNYALAVHAPEEGPWYAHKSFKPLLRLYFMDSGRGLFSPAQVEYMTYLSAATFHEHVPALMFFHHPLHEFAAFKDSMGQGTQGEKVSAGAVNTGMFDAITQMGDVKGVFVGHDHFNDYCFEKESVHLCYGGGVGYGAAYSYKDLHRKARVIEWTWTAEEERIVTWLHEDPTTGGKVSAKYDVFGRKHGKGNLRDAYKRTN</sequence>
<dbReference type="GO" id="GO:0016788">
    <property type="term" value="F:hydrolase activity, acting on ester bonds"/>
    <property type="evidence" value="ECO:0007669"/>
    <property type="project" value="TreeGrafter"/>
</dbReference>
<name>A0A1V9Z8T9_ACHHY</name>
<dbReference type="Gene3D" id="3.60.21.10">
    <property type="match status" value="1"/>
</dbReference>
<keyword evidence="3" id="KW-1185">Reference proteome</keyword>
<protein>
    <recommendedName>
        <fullName evidence="1">Calcineurin-like phosphoesterase domain-containing protein</fullName>
    </recommendedName>
</protein>
<dbReference type="OrthoDB" id="783096at2759"/>
<proteinExistence type="predicted"/>
<dbReference type="STRING" id="1202772.A0A1V9Z8T9"/>
<feature type="domain" description="Calcineurin-like phosphoesterase" evidence="1">
    <location>
        <begin position="27"/>
        <end position="271"/>
    </location>
</feature>
<dbReference type="InterPro" id="IPR004843">
    <property type="entry name" value="Calcineurin-like_PHP"/>
</dbReference>
<evidence type="ECO:0000259" key="1">
    <source>
        <dbReference type="Pfam" id="PF00149"/>
    </source>
</evidence>
<evidence type="ECO:0000313" key="2">
    <source>
        <dbReference type="EMBL" id="OQR94416.1"/>
    </source>
</evidence>
<dbReference type="InterPro" id="IPR029052">
    <property type="entry name" value="Metallo-depent_PP-like"/>
</dbReference>
<gene>
    <name evidence="2" type="ORF">ACHHYP_01323</name>
</gene>
<reference evidence="2 3" key="1">
    <citation type="journal article" date="2014" name="Genome Biol. Evol.">
        <title>The secreted proteins of Achlya hypogyna and Thraustotheca clavata identify the ancestral oomycete secretome and reveal gene acquisitions by horizontal gene transfer.</title>
        <authorList>
            <person name="Misner I."/>
            <person name="Blouin N."/>
            <person name="Leonard G."/>
            <person name="Richards T.A."/>
            <person name="Lane C.E."/>
        </authorList>
    </citation>
    <scope>NUCLEOTIDE SEQUENCE [LARGE SCALE GENOMIC DNA]</scope>
    <source>
        <strain evidence="2 3">ATCC 48635</strain>
    </source>
</reference>
<dbReference type="AlphaFoldDB" id="A0A1V9Z8T9"/>
<dbReference type="GO" id="GO:0005737">
    <property type="term" value="C:cytoplasm"/>
    <property type="evidence" value="ECO:0007669"/>
    <property type="project" value="TreeGrafter"/>
</dbReference>